<dbReference type="EMBL" id="HBIJ01005712">
    <property type="protein sequence ID" value="CAE0363274.1"/>
    <property type="molecule type" value="Transcribed_RNA"/>
</dbReference>
<comment type="similarity">
    <text evidence="15">Belongs to the AAA ATPase family.</text>
</comment>
<dbReference type="InterPro" id="IPR003593">
    <property type="entry name" value="AAA+_ATPase"/>
</dbReference>
<evidence type="ECO:0000256" key="8">
    <source>
        <dbReference type="ARBA" id="ARBA00022741"/>
    </source>
</evidence>
<name>A0A7S3NF35_9STRA</name>
<dbReference type="AlphaFoldDB" id="A0A7S3NF35"/>
<dbReference type="PANTHER" id="PTHR23076">
    <property type="entry name" value="METALLOPROTEASE M41 FTSH"/>
    <property type="match status" value="1"/>
</dbReference>
<evidence type="ECO:0000256" key="16">
    <source>
        <dbReference type="SAM" id="Phobius"/>
    </source>
</evidence>
<evidence type="ECO:0000256" key="12">
    <source>
        <dbReference type="ARBA" id="ARBA00022989"/>
    </source>
</evidence>
<dbReference type="GO" id="GO:0004222">
    <property type="term" value="F:metalloendopeptidase activity"/>
    <property type="evidence" value="ECO:0007669"/>
    <property type="project" value="InterPro"/>
</dbReference>
<keyword evidence="8 15" id="KW-0547">Nucleotide-binding</keyword>
<proteinExistence type="inferred from homology"/>
<dbReference type="InterPro" id="IPR003959">
    <property type="entry name" value="ATPase_AAA_core"/>
</dbReference>
<dbReference type="FunFam" id="1.10.8.60:FF:000001">
    <property type="entry name" value="ATP-dependent zinc metalloprotease FtsH"/>
    <property type="match status" value="1"/>
</dbReference>
<gene>
    <name evidence="18" type="ORF">ALAG00032_LOCUS4015</name>
</gene>
<feature type="domain" description="AAA+ ATPase" evidence="17">
    <location>
        <begin position="229"/>
        <end position="370"/>
    </location>
</feature>
<keyword evidence="14 16" id="KW-0472">Membrane</keyword>
<evidence type="ECO:0000256" key="2">
    <source>
        <dbReference type="ARBA" id="ARBA00004370"/>
    </source>
</evidence>
<comment type="subcellular location">
    <subcellularLocation>
        <location evidence="2">Membrane</location>
    </subcellularLocation>
</comment>
<accession>A0A7S3NF35</accession>
<feature type="transmembrane region" description="Helical" evidence="16">
    <location>
        <begin position="14"/>
        <end position="32"/>
    </location>
</feature>
<keyword evidence="10" id="KW-0862">Zinc</keyword>
<dbReference type="InterPro" id="IPR027417">
    <property type="entry name" value="P-loop_NTPase"/>
</dbReference>
<dbReference type="Gene3D" id="1.20.58.760">
    <property type="entry name" value="Peptidase M41"/>
    <property type="match status" value="1"/>
</dbReference>
<dbReference type="HAMAP" id="MF_01458">
    <property type="entry name" value="FtsH"/>
    <property type="match status" value="1"/>
</dbReference>
<dbReference type="InterPro" id="IPR005936">
    <property type="entry name" value="FtsH"/>
</dbReference>
<keyword evidence="12 16" id="KW-1133">Transmembrane helix</keyword>
<evidence type="ECO:0000256" key="1">
    <source>
        <dbReference type="ARBA" id="ARBA00001947"/>
    </source>
</evidence>
<dbReference type="Gene3D" id="3.40.50.300">
    <property type="entry name" value="P-loop containing nucleotide triphosphate hydrolases"/>
    <property type="match status" value="1"/>
</dbReference>
<dbReference type="InterPro" id="IPR003960">
    <property type="entry name" value="ATPase_AAA_CS"/>
</dbReference>
<dbReference type="GO" id="GO:0010304">
    <property type="term" value="P:PSII associated light-harvesting complex II catabolic process"/>
    <property type="evidence" value="ECO:0007669"/>
    <property type="project" value="UniProtKB-ARBA"/>
</dbReference>
<dbReference type="GO" id="GO:0009535">
    <property type="term" value="C:chloroplast thylakoid membrane"/>
    <property type="evidence" value="ECO:0007669"/>
    <property type="project" value="TreeGrafter"/>
</dbReference>
<dbReference type="GO" id="GO:0046872">
    <property type="term" value="F:metal ion binding"/>
    <property type="evidence" value="ECO:0007669"/>
    <property type="project" value="UniProtKB-KW"/>
</dbReference>
<dbReference type="GO" id="GO:0016887">
    <property type="term" value="F:ATP hydrolysis activity"/>
    <property type="evidence" value="ECO:0007669"/>
    <property type="project" value="InterPro"/>
</dbReference>
<protein>
    <recommendedName>
        <fullName evidence="17">AAA+ ATPase domain-containing protein</fullName>
    </recommendedName>
</protein>
<evidence type="ECO:0000259" key="17">
    <source>
        <dbReference type="SMART" id="SM00382"/>
    </source>
</evidence>
<keyword evidence="6 16" id="KW-0812">Transmembrane</keyword>
<sequence length="669" mass="74299">MILSMESTMRGQRANMIFILIIALSKVTVGFYHSSSKVILGREISILQLFNRQELRRGRSSIILRGEKRIEELERREWWAMSELFEEFEAARVKRVRFVSDHMLHAQDSQGLWHRVSILGRGTEDLILNAINKYNIEYMIERRQSYPSLINLLPIGFLGWIFWRRNRAKNEDPSSPMQLLQARTMVDFKDTSNTTFAHVAGCDQAKFELSEVVDFLKNPSKYQKLGARPPGGVLLEGPPGTGKTLLARAVAGEAGVPFISTSGSQFVEMFVGVGASRIRDLFQQAKKKAPSIIFIDELDAIGRQRSGASAGFAANDEREATLNQILTEMDGFHGHSGVIVLAATNRPEILDAALLRPGRFDRRVLLENPDLEGRLAILTVHAQGKQFEPDVELRDLAVKTVGCSGALLKTILNEAAIHAARRGARAITRKDLDRALDRVTLGLPKSNALFTSSPAARALCAYHEAGHALVGTLMPGFDPIEKVSLVQTTGRSELGATVFRSVDDDHHADTGSFGHYSFTYLCSLLATTLAGRVAEEIVFGYDEVTTGSANDLQKARTLARNMVQRWGFADEAIHSLNPAPTAWLPDETSPELYAFRRHFASPQTETFLDQAVAALIKHAYRSCRSILIKERPFLNVVAEALLEYETIDAITFNDLRNKYLSSSFAIAAP</sequence>
<dbReference type="GO" id="GO:0005524">
    <property type="term" value="F:ATP binding"/>
    <property type="evidence" value="ECO:0007669"/>
    <property type="project" value="UniProtKB-KW"/>
</dbReference>
<reference evidence="18" key="1">
    <citation type="submission" date="2021-01" db="EMBL/GenBank/DDBJ databases">
        <authorList>
            <person name="Corre E."/>
            <person name="Pelletier E."/>
            <person name="Niang G."/>
            <person name="Scheremetjew M."/>
            <person name="Finn R."/>
            <person name="Kale V."/>
            <person name="Holt S."/>
            <person name="Cochrane G."/>
            <person name="Meng A."/>
            <person name="Brown T."/>
            <person name="Cohen L."/>
        </authorList>
    </citation>
    <scope>NUCLEOTIDE SEQUENCE</scope>
    <source>
        <strain evidence="18">CCMP1510</strain>
    </source>
</reference>
<evidence type="ECO:0000256" key="4">
    <source>
        <dbReference type="ARBA" id="ARBA00010550"/>
    </source>
</evidence>
<evidence type="ECO:0000256" key="10">
    <source>
        <dbReference type="ARBA" id="ARBA00022833"/>
    </source>
</evidence>
<dbReference type="CDD" id="cd19501">
    <property type="entry name" value="RecA-like_FtsH"/>
    <property type="match status" value="1"/>
</dbReference>
<dbReference type="SUPFAM" id="SSF140990">
    <property type="entry name" value="FtsH protease domain-like"/>
    <property type="match status" value="1"/>
</dbReference>
<dbReference type="PROSITE" id="PS00674">
    <property type="entry name" value="AAA"/>
    <property type="match status" value="1"/>
</dbReference>
<keyword evidence="9" id="KW-0378">Hydrolase</keyword>
<dbReference type="FunFam" id="3.40.50.300:FF:000001">
    <property type="entry name" value="ATP-dependent zinc metalloprotease FtsH"/>
    <property type="match status" value="1"/>
</dbReference>
<keyword evidence="7" id="KW-0479">Metal-binding</keyword>
<comment type="cofactor">
    <cofactor evidence="1">
        <name>Zn(2+)</name>
        <dbReference type="ChEBI" id="CHEBI:29105"/>
    </cofactor>
</comment>
<dbReference type="SUPFAM" id="SSF52540">
    <property type="entry name" value="P-loop containing nucleoside triphosphate hydrolases"/>
    <property type="match status" value="1"/>
</dbReference>
<dbReference type="InterPro" id="IPR041569">
    <property type="entry name" value="AAA_lid_3"/>
</dbReference>
<keyword evidence="13" id="KW-0482">Metalloprotease</keyword>
<evidence type="ECO:0000256" key="15">
    <source>
        <dbReference type="RuleBase" id="RU003651"/>
    </source>
</evidence>
<keyword evidence="11 15" id="KW-0067">ATP-binding</keyword>
<comment type="similarity">
    <text evidence="4">In the N-terminal section; belongs to the AAA ATPase family.</text>
</comment>
<comment type="similarity">
    <text evidence="3">In the C-terminal section; belongs to the peptidase M41 family.</text>
</comment>
<dbReference type="Pfam" id="PF00004">
    <property type="entry name" value="AAA"/>
    <property type="match status" value="1"/>
</dbReference>
<evidence type="ECO:0000256" key="11">
    <source>
        <dbReference type="ARBA" id="ARBA00022840"/>
    </source>
</evidence>
<dbReference type="Pfam" id="PF17862">
    <property type="entry name" value="AAA_lid_3"/>
    <property type="match status" value="1"/>
</dbReference>
<evidence type="ECO:0000256" key="14">
    <source>
        <dbReference type="ARBA" id="ARBA00023136"/>
    </source>
</evidence>
<dbReference type="InterPro" id="IPR000642">
    <property type="entry name" value="Peptidase_M41"/>
</dbReference>
<dbReference type="Pfam" id="PF01434">
    <property type="entry name" value="Peptidase_M41"/>
    <property type="match status" value="1"/>
</dbReference>
<evidence type="ECO:0000256" key="13">
    <source>
        <dbReference type="ARBA" id="ARBA00023049"/>
    </source>
</evidence>
<keyword evidence="5" id="KW-0645">Protease</keyword>
<evidence type="ECO:0000256" key="3">
    <source>
        <dbReference type="ARBA" id="ARBA00010044"/>
    </source>
</evidence>
<dbReference type="GO" id="GO:0004176">
    <property type="term" value="F:ATP-dependent peptidase activity"/>
    <property type="evidence" value="ECO:0007669"/>
    <property type="project" value="InterPro"/>
</dbReference>
<dbReference type="InterPro" id="IPR037219">
    <property type="entry name" value="Peptidase_M41-like"/>
</dbReference>
<dbReference type="SMART" id="SM00382">
    <property type="entry name" value="AAA"/>
    <property type="match status" value="1"/>
</dbReference>
<dbReference type="GO" id="GO:0006508">
    <property type="term" value="P:proteolysis"/>
    <property type="evidence" value="ECO:0007669"/>
    <property type="project" value="UniProtKB-KW"/>
</dbReference>
<evidence type="ECO:0000256" key="7">
    <source>
        <dbReference type="ARBA" id="ARBA00022723"/>
    </source>
</evidence>
<evidence type="ECO:0000313" key="18">
    <source>
        <dbReference type="EMBL" id="CAE0363274.1"/>
    </source>
</evidence>
<evidence type="ECO:0000256" key="6">
    <source>
        <dbReference type="ARBA" id="ARBA00022692"/>
    </source>
</evidence>
<evidence type="ECO:0000256" key="5">
    <source>
        <dbReference type="ARBA" id="ARBA00022670"/>
    </source>
</evidence>
<evidence type="ECO:0000256" key="9">
    <source>
        <dbReference type="ARBA" id="ARBA00022801"/>
    </source>
</evidence>
<dbReference type="Gene3D" id="1.10.8.60">
    <property type="match status" value="1"/>
</dbReference>
<dbReference type="PANTHER" id="PTHR23076:SF113">
    <property type="entry name" value="ATP-DEPENDENT ZINC METALLOPROTEASE FTSH 1, CHLOROPLASTIC-RELATED"/>
    <property type="match status" value="1"/>
</dbReference>
<organism evidence="18">
    <name type="scientific">Aureoumbra lagunensis</name>
    <dbReference type="NCBI Taxonomy" id="44058"/>
    <lineage>
        <taxon>Eukaryota</taxon>
        <taxon>Sar</taxon>
        <taxon>Stramenopiles</taxon>
        <taxon>Ochrophyta</taxon>
        <taxon>Pelagophyceae</taxon>
        <taxon>Pelagomonadales</taxon>
        <taxon>Aureoumbra</taxon>
    </lineage>
</organism>